<feature type="chain" id="PRO_5046233111" evidence="1">
    <location>
        <begin position="26"/>
        <end position="271"/>
    </location>
</feature>
<evidence type="ECO:0000256" key="1">
    <source>
        <dbReference type="SAM" id="SignalP"/>
    </source>
</evidence>
<dbReference type="EMBL" id="JAQQXR010000001">
    <property type="protein sequence ID" value="MDC8756828.1"/>
    <property type="molecule type" value="Genomic_DNA"/>
</dbReference>
<name>A0ABT5JVT2_9BURK</name>
<protein>
    <submittedName>
        <fullName evidence="2">TorF family putative porin</fullName>
    </submittedName>
</protein>
<comment type="caution">
    <text evidence="2">The sequence shown here is derived from an EMBL/GenBank/DDBJ whole genome shotgun (WGS) entry which is preliminary data.</text>
</comment>
<evidence type="ECO:0000313" key="2">
    <source>
        <dbReference type="EMBL" id="MDC8756828.1"/>
    </source>
</evidence>
<dbReference type="Proteomes" id="UP001221208">
    <property type="component" value="Unassembled WGS sequence"/>
</dbReference>
<organism evidence="2 3">
    <name type="scientific">Janthinobacterium fluminis</name>
    <dbReference type="NCBI Taxonomy" id="2987524"/>
    <lineage>
        <taxon>Bacteria</taxon>
        <taxon>Pseudomonadati</taxon>
        <taxon>Pseudomonadota</taxon>
        <taxon>Betaproteobacteria</taxon>
        <taxon>Burkholderiales</taxon>
        <taxon>Oxalobacteraceae</taxon>
        <taxon>Janthinobacterium</taxon>
    </lineage>
</organism>
<reference evidence="2 3" key="1">
    <citation type="submission" date="2022-10" db="EMBL/GenBank/DDBJ databases">
        <title>Janthinobacterium sp. hw3 Genome sequencing.</title>
        <authorList>
            <person name="Park S."/>
        </authorList>
    </citation>
    <scope>NUCLEOTIDE SEQUENCE [LARGE SCALE GENOMIC DNA]</scope>
    <source>
        <strain evidence="3">hw3</strain>
    </source>
</reference>
<dbReference type="NCBIfam" id="TIGR02001">
    <property type="entry name" value="gcw_chp"/>
    <property type="match status" value="1"/>
</dbReference>
<dbReference type="PROSITE" id="PS51257">
    <property type="entry name" value="PROKAR_LIPOPROTEIN"/>
    <property type="match status" value="1"/>
</dbReference>
<dbReference type="RefSeq" id="WP_273669472.1">
    <property type="nucleotide sequence ID" value="NZ_JAQQXR010000001.1"/>
</dbReference>
<dbReference type="Pfam" id="PF09694">
    <property type="entry name" value="Gcw_chp"/>
    <property type="match status" value="1"/>
</dbReference>
<dbReference type="InterPro" id="IPR010239">
    <property type="entry name" value="CHP02001"/>
</dbReference>
<feature type="signal peptide" evidence="1">
    <location>
        <begin position="1"/>
        <end position="25"/>
    </location>
</feature>
<accession>A0ABT5JVT2</accession>
<keyword evidence="3" id="KW-1185">Reference proteome</keyword>
<keyword evidence="1" id="KW-0732">Signal</keyword>
<evidence type="ECO:0000313" key="3">
    <source>
        <dbReference type="Proteomes" id="UP001221208"/>
    </source>
</evidence>
<gene>
    <name evidence="2" type="ORF">OIK44_04410</name>
</gene>
<proteinExistence type="predicted"/>
<sequence length="271" mass="28894">MSTLTRSGALLAACALLACQASVHAAEAAPAPAWGVSGNVTLLSDYLFRGVSQTQGKATAQASVDFSHASGAYLGVFGSGVSNAAYNNGSGAEIDLYGGYRYALGKDSNVDAGLVTYWYPAARFRAGGRSINYDTQDAKLGLNVGSFNAYAWLTLSKNWFGYAVDPYSGDIVDSRGSTYVEANWNPELTPGWTLNLHAGHQRVRKLGAYNFADVKVGVTTTWDSWTFSAAAVYNNGDDKKNGQPLWTFFNMDGSGKNVVGKRIQVSAARNF</sequence>